<comment type="subcellular location">
    <subcellularLocation>
        <location evidence="1 7">Cell membrane</location>
        <topology evidence="1 7">Multi-pass membrane protein</topology>
    </subcellularLocation>
</comment>
<gene>
    <name evidence="9" type="ORF">RW095_06390</name>
</gene>
<keyword evidence="2 7" id="KW-0813">Transport</keyword>
<dbReference type="InterPro" id="IPR000515">
    <property type="entry name" value="MetI-like"/>
</dbReference>
<dbReference type="InterPro" id="IPR050901">
    <property type="entry name" value="BP-dep_ABC_trans_perm"/>
</dbReference>
<feature type="transmembrane region" description="Helical" evidence="7">
    <location>
        <begin position="24"/>
        <end position="46"/>
    </location>
</feature>
<keyword evidence="3" id="KW-1003">Cell membrane</keyword>
<keyword evidence="6 7" id="KW-0472">Membrane</keyword>
<evidence type="ECO:0000313" key="9">
    <source>
        <dbReference type="EMBL" id="WOD13611.1"/>
    </source>
</evidence>
<keyword evidence="4 7" id="KW-0812">Transmembrane</keyword>
<protein>
    <submittedName>
        <fullName evidence="9">ABC transporter permease subunit</fullName>
    </submittedName>
</protein>
<keyword evidence="5 7" id="KW-1133">Transmembrane helix</keyword>
<dbReference type="Pfam" id="PF00528">
    <property type="entry name" value="BPD_transp_1"/>
    <property type="match status" value="1"/>
</dbReference>
<evidence type="ECO:0000256" key="2">
    <source>
        <dbReference type="ARBA" id="ARBA00022448"/>
    </source>
</evidence>
<comment type="similarity">
    <text evidence="7">Belongs to the binding-protein-dependent transport system permease family.</text>
</comment>
<evidence type="ECO:0000256" key="7">
    <source>
        <dbReference type="RuleBase" id="RU363032"/>
    </source>
</evidence>
<reference evidence="9 10" key="1">
    <citation type="submission" date="2023-10" db="EMBL/GenBank/DDBJ databases">
        <title>Surface-active antibiotics is a multifunctional adaptation for post-fire microbes.</title>
        <authorList>
            <person name="Liu M.D."/>
            <person name="Du Y."/>
            <person name="Koupaei S.K."/>
            <person name="Kim N.R."/>
            <person name="Zhang W."/>
            <person name="Traxler M.F."/>
        </authorList>
    </citation>
    <scope>NUCLEOTIDE SEQUENCE [LARGE SCALE GENOMIC DNA]</scope>
    <source>
        <strain evidence="9 10">F3</strain>
    </source>
</reference>
<dbReference type="SUPFAM" id="SSF161098">
    <property type="entry name" value="MetI-like"/>
    <property type="match status" value="1"/>
</dbReference>
<evidence type="ECO:0000313" key="10">
    <source>
        <dbReference type="Proteomes" id="UP001302652"/>
    </source>
</evidence>
<evidence type="ECO:0000259" key="8">
    <source>
        <dbReference type="PROSITE" id="PS50928"/>
    </source>
</evidence>
<dbReference type="PANTHER" id="PTHR32243">
    <property type="entry name" value="MALTOSE TRANSPORT SYSTEM PERMEASE-RELATED"/>
    <property type="match status" value="1"/>
</dbReference>
<dbReference type="Proteomes" id="UP001302652">
    <property type="component" value="Chromosome 3"/>
</dbReference>
<feature type="domain" description="ABC transmembrane type-1" evidence="8">
    <location>
        <begin position="1"/>
        <end position="139"/>
    </location>
</feature>
<evidence type="ECO:0000256" key="4">
    <source>
        <dbReference type="ARBA" id="ARBA00022692"/>
    </source>
</evidence>
<evidence type="ECO:0000256" key="5">
    <source>
        <dbReference type="ARBA" id="ARBA00022989"/>
    </source>
</evidence>
<organism evidence="9 10">
    <name type="scientific">Paraburkholderia kirstenboschensis</name>
    <dbReference type="NCBI Taxonomy" id="1245436"/>
    <lineage>
        <taxon>Bacteria</taxon>
        <taxon>Pseudomonadati</taxon>
        <taxon>Pseudomonadota</taxon>
        <taxon>Betaproteobacteria</taxon>
        <taxon>Burkholderiales</taxon>
        <taxon>Burkholderiaceae</taxon>
        <taxon>Paraburkholderia</taxon>
    </lineage>
</organism>
<dbReference type="PROSITE" id="PS50928">
    <property type="entry name" value="ABC_TM1"/>
    <property type="match status" value="1"/>
</dbReference>
<accession>A0ABZ0EAR8</accession>
<evidence type="ECO:0000256" key="1">
    <source>
        <dbReference type="ARBA" id="ARBA00004651"/>
    </source>
</evidence>
<dbReference type="InterPro" id="IPR035906">
    <property type="entry name" value="MetI-like_sf"/>
</dbReference>
<dbReference type="Gene3D" id="1.10.3720.10">
    <property type="entry name" value="MetI-like"/>
    <property type="match status" value="1"/>
</dbReference>
<feature type="transmembrane region" description="Helical" evidence="7">
    <location>
        <begin position="66"/>
        <end position="90"/>
    </location>
</feature>
<name>A0ABZ0EAR8_9BURK</name>
<dbReference type="RefSeq" id="WP_317015202.1">
    <property type="nucleotide sequence ID" value="NZ_CP136511.1"/>
</dbReference>
<keyword evidence="10" id="KW-1185">Reference proteome</keyword>
<dbReference type="PANTHER" id="PTHR32243:SF18">
    <property type="entry name" value="INNER MEMBRANE ABC TRANSPORTER PERMEASE PROTEIN YCJP"/>
    <property type="match status" value="1"/>
</dbReference>
<dbReference type="CDD" id="cd06261">
    <property type="entry name" value="TM_PBP2"/>
    <property type="match status" value="1"/>
</dbReference>
<sequence length="139" mass="15909">MIPDIALVVPFFLFVRQLGLLDRVGALIVTYVAIMVPFSVFMWPGYFESLPDELDKAARVDGYSRIQVLLKVFLPLAVPSLVAVIMFTVLTSRNEFLFASMCSRPPRRRPSRSSSRRSRRIHVDFRSSTQPAWSRSCRL</sequence>
<proteinExistence type="inferred from homology"/>
<evidence type="ECO:0000256" key="3">
    <source>
        <dbReference type="ARBA" id="ARBA00022475"/>
    </source>
</evidence>
<evidence type="ECO:0000256" key="6">
    <source>
        <dbReference type="ARBA" id="ARBA00023136"/>
    </source>
</evidence>
<dbReference type="EMBL" id="CP136511">
    <property type="protein sequence ID" value="WOD13611.1"/>
    <property type="molecule type" value="Genomic_DNA"/>
</dbReference>